<dbReference type="PROSITE" id="PS01130">
    <property type="entry name" value="SLC26A"/>
    <property type="match status" value="1"/>
</dbReference>
<organism evidence="7 8">
    <name type="scientific">Polyodon spathula</name>
    <name type="common">North American paddlefish</name>
    <name type="synonym">Squalus spathula</name>
    <dbReference type="NCBI Taxonomy" id="7913"/>
    <lineage>
        <taxon>Eukaryota</taxon>
        <taxon>Metazoa</taxon>
        <taxon>Chordata</taxon>
        <taxon>Craniata</taxon>
        <taxon>Vertebrata</taxon>
        <taxon>Euteleostomi</taxon>
        <taxon>Actinopterygii</taxon>
        <taxon>Chondrostei</taxon>
        <taxon>Acipenseriformes</taxon>
        <taxon>Polyodontidae</taxon>
        <taxon>Polyodon</taxon>
    </lineage>
</organism>
<dbReference type="Proteomes" id="UP001166093">
    <property type="component" value="Unassembled WGS sequence"/>
</dbReference>
<feature type="non-terminal residue" evidence="7">
    <location>
        <position position="516"/>
    </location>
</feature>
<dbReference type="EMBL" id="JAAWVQ010037942">
    <property type="protein sequence ID" value="MBN3274210.1"/>
    <property type="molecule type" value="Genomic_DNA"/>
</dbReference>
<comment type="subcellular location">
    <subcellularLocation>
        <location evidence="1">Membrane</location>
        <topology evidence="1">Multi-pass membrane protein</topology>
    </subcellularLocation>
</comment>
<proteinExistence type="predicted"/>
<sequence>MKASFWYEAMKKKLPILVWLPKYSVKWLQMDLIAGMTVGLTVVPQALAYAEVAGLPVQYGLYSSFIGCFIYCLLGTSKDVTLGPTAIMSLLCASYIGHDPVQAVLLTFLCGFIQLVMAIMQLGFLLDFISYPVIKGFTSSAALTIGFGQVKNILGLHDIPQQFFLQFYYMFRNIYETRVGDLILGLTSIALLVVLKVMKDSLALTDEDPAVVVKVCRTVVWFLATARNALVVVVAALVAYACELSGMKAFTLTGKTTQGLPPFKPPQFYEYTGNESLPFSEMVKDLGGGLAVIPLVGLLESLAIAKAFASQNEYRIDSNQELLAIGVTNLLGSFFSAYPVTGSFGRTAVNSQTGVCTPAGGIITGVIVLLSLAFLMPLFYYIPKAALAAVIICAVAPMFDYKVLKTLWKVKMHFLPLSDSINHASCHIVFVSFFISLQVSDHGVLVIALDSGLNFPAAEYLSDRLYRQALLVPHPRSVVLDCRHVSSIDYTVVNEIKDLLQQFHLNKVSLIFAGLR</sequence>
<dbReference type="SUPFAM" id="SSF52091">
    <property type="entry name" value="SpoIIaa-like"/>
    <property type="match status" value="1"/>
</dbReference>
<dbReference type="InterPro" id="IPR001902">
    <property type="entry name" value="SLC26A/SulP_fam"/>
</dbReference>
<dbReference type="CDD" id="cd07042">
    <property type="entry name" value="STAS_SulP_like_sulfate_transporter"/>
    <property type="match status" value="1"/>
</dbReference>
<keyword evidence="2 5" id="KW-0812">Transmembrane</keyword>
<name>A0ABS2XIT8_POLSP</name>
<evidence type="ECO:0000256" key="2">
    <source>
        <dbReference type="ARBA" id="ARBA00022692"/>
    </source>
</evidence>
<dbReference type="Gene3D" id="3.30.750.24">
    <property type="entry name" value="STAS domain"/>
    <property type="match status" value="1"/>
</dbReference>
<protein>
    <submittedName>
        <fullName evidence="7">S2611 protein</fullName>
    </submittedName>
</protein>
<reference evidence="7" key="1">
    <citation type="journal article" date="2021" name="Cell">
        <title>Tracing the genetic footprints of vertebrate landing in non-teleost ray-finned fishes.</title>
        <authorList>
            <person name="Bi X."/>
            <person name="Wang K."/>
            <person name="Yang L."/>
            <person name="Pan H."/>
            <person name="Jiang H."/>
            <person name="Wei Q."/>
            <person name="Fang M."/>
            <person name="Yu H."/>
            <person name="Zhu C."/>
            <person name="Cai Y."/>
            <person name="He Y."/>
            <person name="Gan X."/>
            <person name="Zeng H."/>
            <person name="Yu D."/>
            <person name="Zhu Y."/>
            <person name="Jiang H."/>
            <person name="Qiu Q."/>
            <person name="Yang H."/>
            <person name="Zhang Y.E."/>
            <person name="Wang W."/>
            <person name="Zhu M."/>
            <person name="He S."/>
            <person name="Zhang G."/>
        </authorList>
    </citation>
    <scope>NUCLEOTIDE SEQUENCE</scope>
    <source>
        <strain evidence="7">Pddl_001</strain>
    </source>
</reference>
<gene>
    <name evidence="7" type="primary">Slc26a11</name>
    <name evidence="7" type="ORF">GTO93_0017428</name>
</gene>
<keyword evidence="3 5" id="KW-1133">Transmembrane helix</keyword>
<feature type="domain" description="STAS" evidence="6">
    <location>
        <begin position="443"/>
        <end position="516"/>
    </location>
</feature>
<feature type="transmembrane region" description="Helical" evidence="5">
    <location>
        <begin position="103"/>
        <end position="126"/>
    </location>
</feature>
<keyword evidence="4 5" id="KW-0472">Membrane</keyword>
<evidence type="ECO:0000256" key="3">
    <source>
        <dbReference type="ARBA" id="ARBA00022989"/>
    </source>
</evidence>
<dbReference type="PROSITE" id="PS50801">
    <property type="entry name" value="STAS"/>
    <property type="match status" value="1"/>
</dbReference>
<dbReference type="InterPro" id="IPR018045">
    <property type="entry name" value="S04_transporter_CS"/>
</dbReference>
<feature type="transmembrane region" description="Helical" evidence="5">
    <location>
        <begin position="81"/>
        <end position="97"/>
    </location>
</feature>
<evidence type="ECO:0000256" key="1">
    <source>
        <dbReference type="ARBA" id="ARBA00004141"/>
    </source>
</evidence>
<evidence type="ECO:0000313" key="8">
    <source>
        <dbReference type="Proteomes" id="UP001166093"/>
    </source>
</evidence>
<evidence type="ECO:0000313" key="7">
    <source>
        <dbReference type="EMBL" id="MBN3274210.1"/>
    </source>
</evidence>
<dbReference type="Pfam" id="PF01740">
    <property type="entry name" value="STAS"/>
    <property type="match status" value="1"/>
</dbReference>
<feature type="transmembrane region" description="Helical" evidence="5">
    <location>
        <begin position="179"/>
        <end position="198"/>
    </location>
</feature>
<feature type="transmembrane region" description="Helical" evidence="5">
    <location>
        <begin position="322"/>
        <end position="341"/>
    </location>
</feature>
<dbReference type="PANTHER" id="PTHR11814">
    <property type="entry name" value="SULFATE TRANSPORTER"/>
    <property type="match status" value="1"/>
</dbReference>
<evidence type="ECO:0000259" key="6">
    <source>
        <dbReference type="PROSITE" id="PS50801"/>
    </source>
</evidence>
<dbReference type="InterPro" id="IPR036513">
    <property type="entry name" value="STAS_dom_sf"/>
</dbReference>
<feature type="transmembrane region" description="Helical" evidence="5">
    <location>
        <begin position="286"/>
        <end position="310"/>
    </location>
</feature>
<dbReference type="InterPro" id="IPR011547">
    <property type="entry name" value="SLC26A/SulP_dom"/>
</dbReference>
<feature type="transmembrane region" description="Helical" evidence="5">
    <location>
        <begin position="218"/>
        <end position="242"/>
    </location>
</feature>
<dbReference type="InterPro" id="IPR002645">
    <property type="entry name" value="STAS_dom"/>
</dbReference>
<accession>A0ABS2XIT8</accession>
<feature type="transmembrane region" description="Helical" evidence="5">
    <location>
        <begin position="353"/>
        <end position="379"/>
    </location>
</feature>
<dbReference type="Pfam" id="PF00916">
    <property type="entry name" value="Sulfate_transp"/>
    <property type="match status" value="1"/>
</dbReference>
<comment type="caution">
    <text evidence="7">The sequence shown here is derived from an EMBL/GenBank/DDBJ whole genome shotgun (WGS) entry which is preliminary data.</text>
</comment>
<evidence type="ECO:0000256" key="5">
    <source>
        <dbReference type="SAM" id="Phobius"/>
    </source>
</evidence>
<keyword evidence="8" id="KW-1185">Reference proteome</keyword>
<feature type="transmembrane region" description="Helical" evidence="5">
    <location>
        <begin position="58"/>
        <end position="74"/>
    </location>
</feature>
<feature type="non-terminal residue" evidence="7">
    <location>
        <position position="1"/>
    </location>
</feature>
<evidence type="ECO:0000256" key="4">
    <source>
        <dbReference type="ARBA" id="ARBA00023136"/>
    </source>
</evidence>